<dbReference type="AlphaFoldDB" id="K8XGK3"/>
<sequence>MSDGVAAEEVGGGRFTAAGRRAALNAALPLLVTYFADAATWDLEVSPQLGTSTDPELDDLATAARLRASLAAADRLLAILSGVAAFPTFRYTQVSSESVGTIRGRLDLARYSRQQGRISVPRRYPIRLVERETATPENVLAAYAALWIRRDLAATPTGLVPPRGPEAREMKRLDYALKRIVGLPALAGATDPAMAVWRRSTLPDLLDRVRRRLQAGRIVRPKPYHDLVDWIDATRQGQPVAEVGDQEWSFYDDRFDTKLFEIWCLQHLAQAITALIGEPIHAPRTLADRSEGPMYGWHIGAGTLSLHFQPPLKALGSDGIRWSYQSGGDLRGFPDLAVTTNTIAGRRLALFDPKLRRRRGAPTEEIYKLLGYFGNLRYDAPAHGAILYYSPGHATDFTLTSTDDGEIHAVGLDPESDDQASFLVAAKVALRSADLGSRALALLGTPIQGDETAQAERAVEIRQAVAAEALQRASAALPPATLAPTRKHTAMTLRAIWDCLGEETKTMIVTAEYFASAAPDNADHSGPLLGLAAAFERVLHEKLFVPAAALSPGSIAPGQTLGSYLRTLDNAVRGRLVDAEARTVARTINSTSAINVSRLRALIGDAKSMNRQYRIPAAHADVVSAATWADGRDVLIDPRRGLLPRLIGALGL</sequence>
<accession>K8XGK3</accession>
<reference evidence="1 2" key="1">
    <citation type="journal article" date="2013" name="Genome Announc.">
        <title>Draft Genome Sequence of Rhodococcus opacus Strain M213 Shows a Diverse Catabolic Potential.</title>
        <authorList>
            <person name="Pathak A."/>
            <person name="Green S.J."/>
            <person name="Ogram A."/>
            <person name="Chauhan A."/>
        </authorList>
    </citation>
    <scope>NUCLEOTIDE SEQUENCE [LARGE SCALE GENOMIC DNA]</scope>
    <source>
        <strain evidence="1 2">M213</strain>
    </source>
</reference>
<dbReference type="RefSeq" id="WP_005259800.1">
    <property type="nucleotide sequence ID" value="NZ_AJYC02000068.1"/>
</dbReference>
<protein>
    <submittedName>
        <fullName evidence="1">Uncharacterized protein</fullName>
    </submittedName>
</protein>
<evidence type="ECO:0000313" key="1">
    <source>
        <dbReference type="EMBL" id="EKT80494.1"/>
    </source>
</evidence>
<name>K8XGK3_RHOOP</name>
<comment type="caution">
    <text evidence="1">The sequence shown here is derived from an EMBL/GenBank/DDBJ whole genome shotgun (WGS) entry which is preliminary data.</text>
</comment>
<proteinExistence type="predicted"/>
<dbReference type="EMBL" id="AJYC02000068">
    <property type="protein sequence ID" value="EKT80494.1"/>
    <property type="molecule type" value="Genomic_DNA"/>
</dbReference>
<organism evidence="1 2">
    <name type="scientific">Rhodococcus opacus M213</name>
    <dbReference type="NCBI Taxonomy" id="1129896"/>
    <lineage>
        <taxon>Bacteria</taxon>
        <taxon>Bacillati</taxon>
        <taxon>Actinomycetota</taxon>
        <taxon>Actinomycetes</taxon>
        <taxon>Mycobacteriales</taxon>
        <taxon>Nocardiaceae</taxon>
        <taxon>Rhodococcus</taxon>
    </lineage>
</organism>
<gene>
    <name evidence="1" type="ORF">WSS_A22008</name>
</gene>
<evidence type="ECO:0000313" key="2">
    <source>
        <dbReference type="Proteomes" id="UP000005951"/>
    </source>
</evidence>
<dbReference type="Proteomes" id="UP000005951">
    <property type="component" value="Unassembled WGS sequence"/>
</dbReference>